<name>A0A6P2D3G3_9BACT</name>
<feature type="chain" id="PRO_5026742206" evidence="1">
    <location>
        <begin position="23"/>
        <end position="128"/>
    </location>
</feature>
<feature type="signal peptide" evidence="1">
    <location>
        <begin position="1"/>
        <end position="22"/>
    </location>
</feature>
<reference evidence="2 3" key="1">
    <citation type="submission" date="2019-05" db="EMBL/GenBank/DDBJ databases">
        <authorList>
            <consortium name="Science for Life Laboratories"/>
        </authorList>
    </citation>
    <scope>NUCLEOTIDE SEQUENCE [LARGE SCALE GENOMIC DNA]</scope>
    <source>
        <strain evidence="2">Soil9</strain>
    </source>
</reference>
<accession>A0A6P2D3G3</accession>
<keyword evidence="1" id="KW-0732">Signal</keyword>
<protein>
    <submittedName>
        <fullName evidence="2">Uncharacterized protein</fullName>
    </submittedName>
</protein>
<dbReference type="Proteomes" id="UP000464178">
    <property type="component" value="Chromosome"/>
</dbReference>
<proteinExistence type="predicted"/>
<dbReference type="PROSITE" id="PS51257">
    <property type="entry name" value="PROKAR_LIPOPROTEIN"/>
    <property type="match status" value="1"/>
</dbReference>
<evidence type="ECO:0000256" key="1">
    <source>
        <dbReference type="SAM" id="SignalP"/>
    </source>
</evidence>
<sequence>MRKYAILLIAALGSSGCGGPQALPMAATPESSRTALTAALDGWAAGKTFQELTAASPPVQFLDDDLNRGTKLLSYKIEGDPRENGTGYSYVVTLTMQDKSGTTRPPKKVAYAVVTEPKYAVTREDRQP</sequence>
<organism evidence="2 3">
    <name type="scientific">Gemmata massiliana</name>
    <dbReference type="NCBI Taxonomy" id="1210884"/>
    <lineage>
        <taxon>Bacteria</taxon>
        <taxon>Pseudomonadati</taxon>
        <taxon>Planctomycetota</taxon>
        <taxon>Planctomycetia</taxon>
        <taxon>Gemmatales</taxon>
        <taxon>Gemmataceae</taxon>
        <taxon>Gemmata</taxon>
    </lineage>
</organism>
<evidence type="ECO:0000313" key="3">
    <source>
        <dbReference type="Proteomes" id="UP000464178"/>
    </source>
</evidence>
<evidence type="ECO:0000313" key="2">
    <source>
        <dbReference type="EMBL" id="VTR95036.1"/>
    </source>
</evidence>
<dbReference type="AlphaFoldDB" id="A0A6P2D3G3"/>
<dbReference type="EMBL" id="LR593886">
    <property type="protein sequence ID" value="VTR95036.1"/>
    <property type="molecule type" value="Genomic_DNA"/>
</dbReference>
<keyword evidence="3" id="KW-1185">Reference proteome</keyword>
<gene>
    <name evidence="2" type="ORF">SOIL9_26780</name>
</gene>
<dbReference type="RefSeq" id="WP_162669505.1">
    <property type="nucleotide sequence ID" value="NZ_LR593886.1"/>
</dbReference>
<dbReference type="KEGG" id="gms:SOIL9_26780"/>